<dbReference type="InterPro" id="IPR038160">
    <property type="entry name" value="6_CYS_dom_sf"/>
</dbReference>
<feature type="signal peptide" evidence="9">
    <location>
        <begin position="1"/>
        <end position="29"/>
    </location>
</feature>
<evidence type="ECO:0000259" key="10">
    <source>
        <dbReference type="Pfam" id="PF07422"/>
    </source>
</evidence>
<feature type="chain" id="PRO_5001595916" description="6-Cys domain-containing protein" evidence="9">
    <location>
        <begin position="30"/>
        <end position="900"/>
    </location>
</feature>
<comment type="subcellular location">
    <subcellularLocation>
        <location evidence="1">Cell membrane</location>
    </subcellularLocation>
    <subcellularLocation>
        <location evidence="2">Cell surface</location>
    </subcellularLocation>
</comment>
<feature type="domain" description="6-Cys" evidence="10">
    <location>
        <begin position="798"/>
        <end position="881"/>
    </location>
</feature>
<dbReference type="Gene3D" id="2.60.40.2860">
    <property type="match status" value="1"/>
</dbReference>
<proteinExistence type="predicted"/>
<dbReference type="Proteomes" id="UP000033188">
    <property type="component" value="Chromosome 1"/>
</dbReference>
<keyword evidence="12" id="KW-1185">Reference proteome</keyword>
<evidence type="ECO:0000256" key="4">
    <source>
        <dbReference type="ARBA" id="ARBA00022729"/>
    </source>
</evidence>
<keyword evidence="7" id="KW-0325">Glycoprotein</keyword>
<evidence type="ECO:0000256" key="7">
    <source>
        <dbReference type="ARBA" id="ARBA00023180"/>
    </source>
</evidence>
<dbReference type="InterPro" id="IPR010884">
    <property type="entry name" value="6_CYS_dom"/>
</dbReference>
<dbReference type="AlphaFoldDB" id="A0A061D8R2"/>
<evidence type="ECO:0000256" key="9">
    <source>
        <dbReference type="SAM" id="SignalP"/>
    </source>
</evidence>
<sequence length="900" mass="102110">MSRFRKYGAFSTSLLIVIATMIGSYLADGTPTGGGCTRGGPKASGSGPSCLKSSPTNGKYTKADTKRYLNDMKNMAISFGHIYGYEQRASDDLILLDYVGVPYPIKDYTKHNSALDEEISKAKSVDTYMYRIMQNTQWACLSEYNTPPTKKFDPKKSATTKDISRANNAVKELIDELSRNVITERHVVLKIQMYMTMGYEHLHSTNTKKLLSALTNMYDYGMSHKGRCTEKQVREKLDEDLSTIEESLSWSNIQLNALSDLASSLCKHHRSGNYGVFCDPSFNHFEEFRSGILSWYRMYSSINSRKMLLENALNVVKPLLNWLSVASMHSKTSKLYLKFGEMFSAVIPQFIWSGKEKRRFESQMRELNYAFAHLTTKCDESYHALSVDTILKLQREYFVAITFNDEPSLHLLMIHYYAALKSFEEYSRSITILKHTYGRQIRKFPRVPDAKEELRGLKADIVYERIMTLDCNLSAKMREIIDIKQDSTDRKATSIDGKQAYSCNQERLETRLNGLRSSYIAMTTMMIDYLELLWPVASEAADADYSTVVQSILYDVTYSAFRALQLAEENSTTFSDMERIVSSAFDSVGVIPMVSSTTSDSACYRELDSKHGNILSRRADLQEILSSLYIETDDEKTLGSLFQTLRNAIGADDHWKTNNAFKLFLDNRELVQRVLQLDIAMPRIQQLIEEFVDVVNASMPRLFEIAAGVDSCKTTYELEPTRTADNHSTSSNSEDIVEHLLTTSPNHHTVQTTKQLTEHFVEVHVETTDPCLQGCGVKSSSYELFKPDKPKIYDDNGEDSGRKIDIQAANEAAFYCPPPYVLDPPNCFHQVLVEGEAKSVIDISKSLIESASNHFVILKFDRELVGPGETLRQTQPLECRCVTIKGIVLSTIHIEHYYAK</sequence>
<evidence type="ECO:0000313" key="12">
    <source>
        <dbReference type="Proteomes" id="UP000033188"/>
    </source>
</evidence>
<dbReference type="EMBL" id="LK391707">
    <property type="protein sequence ID" value="CDR94135.1"/>
    <property type="molecule type" value="Genomic_DNA"/>
</dbReference>
<evidence type="ECO:0000256" key="3">
    <source>
        <dbReference type="ARBA" id="ARBA00022475"/>
    </source>
</evidence>
<gene>
    <name evidence="11" type="ORF">BBBOND_0104440</name>
</gene>
<evidence type="ECO:0000256" key="1">
    <source>
        <dbReference type="ARBA" id="ARBA00004236"/>
    </source>
</evidence>
<name>A0A061D8R2_BABBI</name>
<dbReference type="GO" id="GO:0009986">
    <property type="term" value="C:cell surface"/>
    <property type="evidence" value="ECO:0007669"/>
    <property type="project" value="UniProtKB-SubCell"/>
</dbReference>
<evidence type="ECO:0000313" key="11">
    <source>
        <dbReference type="EMBL" id="CDR94135.1"/>
    </source>
</evidence>
<dbReference type="GeneID" id="24562676"/>
<reference evidence="12" key="1">
    <citation type="journal article" date="2014" name="Nucleic Acids Res.">
        <title>The evolutionary dynamics of variant antigen genes in Babesia reveal a history of genomic innovation underlying host-parasite interaction.</title>
        <authorList>
            <person name="Jackson A.P."/>
            <person name="Otto T.D."/>
            <person name="Darby A."/>
            <person name="Ramaprasad A."/>
            <person name="Xia D."/>
            <person name="Echaide I.E."/>
            <person name="Farber M."/>
            <person name="Gahlot S."/>
            <person name="Gamble J."/>
            <person name="Gupta D."/>
            <person name="Gupta Y."/>
            <person name="Jackson L."/>
            <person name="Malandrin L."/>
            <person name="Malas T.B."/>
            <person name="Moussa E."/>
            <person name="Nair M."/>
            <person name="Reid A.J."/>
            <person name="Sanders M."/>
            <person name="Sharma J."/>
            <person name="Tracey A."/>
            <person name="Quail M.A."/>
            <person name="Weir W."/>
            <person name="Wastling J.M."/>
            <person name="Hall N."/>
            <person name="Willadsen P."/>
            <person name="Lingelbach K."/>
            <person name="Shiels B."/>
            <person name="Tait A."/>
            <person name="Berriman M."/>
            <person name="Allred D.R."/>
            <person name="Pain A."/>
        </authorList>
    </citation>
    <scope>NUCLEOTIDE SEQUENCE [LARGE SCALE GENOMIC DNA]</scope>
    <source>
        <strain evidence="12">Bond</strain>
    </source>
</reference>
<dbReference type="OMA" id="IVYERIM"/>
<feature type="region of interest" description="Disordered" evidence="8">
    <location>
        <begin position="36"/>
        <end position="58"/>
    </location>
</feature>
<keyword evidence="3" id="KW-1003">Cell membrane</keyword>
<protein>
    <recommendedName>
        <fullName evidence="10">6-Cys domain-containing protein</fullName>
    </recommendedName>
</protein>
<dbReference type="KEGG" id="bbig:BBBOND_0104440"/>
<evidence type="ECO:0000256" key="5">
    <source>
        <dbReference type="ARBA" id="ARBA00023136"/>
    </source>
</evidence>
<keyword evidence="4 9" id="KW-0732">Signal</keyword>
<evidence type="ECO:0000256" key="8">
    <source>
        <dbReference type="SAM" id="MobiDB-lite"/>
    </source>
</evidence>
<accession>A0A061D8R2</accession>
<keyword evidence="6" id="KW-1015">Disulfide bond</keyword>
<dbReference type="OrthoDB" id="365660at2759"/>
<dbReference type="GO" id="GO:0005886">
    <property type="term" value="C:plasma membrane"/>
    <property type="evidence" value="ECO:0007669"/>
    <property type="project" value="UniProtKB-SubCell"/>
</dbReference>
<evidence type="ECO:0000256" key="2">
    <source>
        <dbReference type="ARBA" id="ARBA00004241"/>
    </source>
</evidence>
<organism evidence="11 12">
    <name type="scientific">Babesia bigemina</name>
    <dbReference type="NCBI Taxonomy" id="5866"/>
    <lineage>
        <taxon>Eukaryota</taxon>
        <taxon>Sar</taxon>
        <taxon>Alveolata</taxon>
        <taxon>Apicomplexa</taxon>
        <taxon>Aconoidasida</taxon>
        <taxon>Piroplasmida</taxon>
        <taxon>Babesiidae</taxon>
        <taxon>Babesia</taxon>
    </lineage>
</organism>
<dbReference type="Pfam" id="PF07422">
    <property type="entry name" value="s48_45"/>
    <property type="match status" value="1"/>
</dbReference>
<dbReference type="VEuPathDB" id="PiroplasmaDB:BBBOND_0104440"/>
<evidence type="ECO:0000256" key="6">
    <source>
        <dbReference type="ARBA" id="ARBA00023157"/>
    </source>
</evidence>
<keyword evidence="5" id="KW-0472">Membrane</keyword>
<dbReference type="RefSeq" id="XP_012766321.1">
    <property type="nucleotide sequence ID" value="XM_012910867.1"/>
</dbReference>